<name>A0A9P7Z883_9HELO</name>
<dbReference type="AlphaFoldDB" id="A0A9P7Z883"/>
<dbReference type="OrthoDB" id="120613at2759"/>
<sequence length="151" mass="16220">MSVANNIKADITSHVEGLPELAAKDAGYNATRLISGEVLTTAGLCKCLQTDPTTAPAVYPRPNHPPMAVNMRVKHYTTVWQTSVSVIDTTSNAIVANNTDFAVALPMGFGGRCAVVGDCVLQWLWYSVGAKQAHESCVDIVVKPISEMFRL</sequence>
<evidence type="ECO:0000313" key="2">
    <source>
        <dbReference type="Proteomes" id="UP000887226"/>
    </source>
</evidence>
<keyword evidence="2" id="KW-1185">Reference proteome</keyword>
<dbReference type="Proteomes" id="UP000887226">
    <property type="component" value="Unassembled WGS sequence"/>
</dbReference>
<accession>A0A9P7Z883</accession>
<dbReference type="EMBL" id="MU253778">
    <property type="protein sequence ID" value="KAG9247239.1"/>
    <property type="molecule type" value="Genomic_DNA"/>
</dbReference>
<organism evidence="1 2">
    <name type="scientific">Calycina marina</name>
    <dbReference type="NCBI Taxonomy" id="1763456"/>
    <lineage>
        <taxon>Eukaryota</taxon>
        <taxon>Fungi</taxon>
        <taxon>Dikarya</taxon>
        <taxon>Ascomycota</taxon>
        <taxon>Pezizomycotina</taxon>
        <taxon>Leotiomycetes</taxon>
        <taxon>Helotiales</taxon>
        <taxon>Pezizellaceae</taxon>
        <taxon>Calycina</taxon>
    </lineage>
</organism>
<gene>
    <name evidence="1" type="ORF">BJ878DRAFT_477601</name>
</gene>
<comment type="caution">
    <text evidence="1">The sequence shown here is derived from an EMBL/GenBank/DDBJ whole genome shotgun (WGS) entry which is preliminary data.</text>
</comment>
<reference evidence="1" key="1">
    <citation type="journal article" date="2021" name="IMA Fungus">
        <title>Genomic characterization of three marine fungi, including Emericellopsis atlantica sp. nov. with signatures of a generalist lifestyle and marine biomass degradation.</title>
        <authorList>
            <person name="Hagestad O.C."/>
            <person name="Hou L."/>
            <person name="Andersen J.H."/>
            <person name="Hansen E.H."/>
            <person name="Altermark B."/>
            <person name="Li C."/>
            <person name="Kuhnert E."/>
            <person name="Cox R.J."/>
            <person name="Crous P.W."/>
            <person name="Spatafora J.W."/>
            <person name="Lail K."/>
            <person name="Amirebrahimi M."/>
            <person name="Lipzen A."/>
            <person name="Pangilinan J."/>
            <person name="Andreopoulos W."/>
            <person name="Hayes R.D."/>
            <person name="Ng V."/>
            <person name="Grigoriev I.V."/>
            <person name="Jackson S.A."/>
            <person name="Sutton T.D.S."/>
            <person name="Dobson A.D.W."/>
            <person name="Rama T."/>
        </authorList>
    </citation>
    <scope>NUCLEOTIDE SEQUENCE</scope>
    <source>
        <strain evidence="1">TRa3180A</strain>
    </source>
</reference>
<evidence type="ECO:0000313" key="1">
    <source>
        <dbReference type="EMBL" id="KAG9247239.1"/>
    </source>
</evidence>
<proteinExistence type="predicted"/>
<protein>
    <submittedName>
        <fullName evidence="1">Uncharacterized protein</fullName>
    </submittedName>
</protein>